<organism evidence="1">
    <name type="scientific">Culex pipiens</name>
    <name type="common">House mosquito</name>
    <dbReference type="NCBI Taxonomy" id="7175"/>
    <lineage>
        <taxon>Eukaryota</taxon>
        <taxon>Metazoa</taxon>
        <taxon>Ecdysozoa</taxon>
        <taxon>Arthropoda</taxon>
        <taxon>Hexapoda</taxon>
        <taxon>Insecta</taxon>
        <taxon>Pterygota</taxon>
        <taxon>Neoptera</taxon>
        <taxon>Endopterygota</taxon>
        <taxon>Diptera</taxon>
        <taxon>Nematocera</taxon>
        <taxon>Culicoidea</taxon>
        <taxon>Culicidae</taxon>
        <taxon>Culicinae</taxon>
        <taxon>Culicini</taxon>
        <taxon>Culex</taxon>
        <taxon>Culex</taxon>
    </lineage>
</organism>
<accession>A0A8D8BBS2</accession>
<dbReference type="EMBL" id="HBUE01065678">
    <property type="protein sequence ID" value="CAG6470599.1"/>
    <property type="molecule type" value="Transcribed_RNA"/>
</dbReference>
<dbReference type="EMBL" id="HBUE01065679">
    <property type="protein sequence ID" value="CAG6470601.1"/>
    <property type="molecule type" value="Transcribed_RNA"/>
</dbReference>
<protein>
    <submittedName>
        <fullName evidence="1">(northern house mosquito) hypothetical protein</fullName>
    </submittedName>
</protein>
<dbReference type="EMBL" id="HBUE01147722">
    <property type="protein sequence ID" value="CAG6503796.1"/>
    <property type="molecule type" value="Transcribed_RNA"/>
</dbReference>
<dbReference type="EMBL" id="HBUE01065681">
    <property type="protein sequence ID" value="CAG6470605.1"/>
    <property type="molecule type" value="Transcribed_RNA"/>
</dbReference>
<proteinExistence type="predicted"/>
<dbReference type="EMBL" id="HBUE01065682">
    <property type="protein sequence ID" value="CAG6470606.1"/>
    <property type="molecule type" value="Transcribed_RNA"/>
</dbReference>
<dbReference type="AlphaFoldDB" id="A0A8D8BBS2"/>
<dbReference type="EMBL" id="HBUE01252646">
    <property type="protein sequence ID" value="CAG6555054.1"/>
    <property type="molecule type" value="Transcribed_RNA"/>
</dbReference>
<name>A0A8D8BBS2_CULPI</name>
<dbReference type="EMBL" id="HBUE01065680">
    <property type="protein sequence ID" value="CAG6470604.1"/>
    <property type="molecule type" value="Transcribed_RNA"/>
</dbReference>
<evidence type="ECO:0000313" key="1">
    <source>
        <dbReference type="EMBL" id="CAG6470605.1"/>
    </source>
</evidence>
<dbReference type="EMBL" id="HBUE01147720">
    <property type="protein sequence ID" value="CAG6503794.1"/>
    <property type="molecule type" value="Transcribed_RNA"/>
</dbReference>
<reference evidence="1" key="1">
    <citation type="submission" date="2021-05" db="EMBL/GenBank/DDBJ databases">
        <authorList>
            <person name="Alioto T."/>
            <person name="Alioto T."/>
            <person name="Gomez Garrido J."/>
        </authorList>
    </citation>
    <scope>NUCLEOTIDE SEQUENCE</scope>
</reference>
<dbReference type="EMBL" id="HBUE01252647">
    <property type="protein sequence ID" value="CAG6555055.1"/>
    <property type="molecule type" value="Transcribed_RNA"/>
</dbReference>
<sequence>MVCSQLKISMWRSYLDSGLPRSLSMSRNVRFFLDLLLDFLAADEVPAAAGLAEPVVTGLDSTLADLPLMGDAEAWVVGTSSSVGPGLLKLLAANAAASSRSRLNSLWESRSMAR</sequence>
<dbReference type="EMBL" id="HBUE01147721">
    <property type="protein sequence ID" value="CAG6503795.1"/>
    <property type="molecule type" value="Transcribed_RNA"/>
</dbReference>
<dbReference type="EMBL" id="HBUE01252645">
    <property type="protein sequence ID" value="CAG6555053.1"/>
    <property type="molecule type" value="Transcribed_RNA"/>
</dbReference>